<proteinExistence type="predicted"/>
<dbReference type="RefSeq" id="WP_073182185.1">
    <property type="nucleotide sequence ID" value="NZ_CP032544.1"/>
</dbReference>
<evidence type="ECO:0000313" key="2">
    <source>
        <dbReference type="Proteomes" id="UP000269693"/>
    </source>
</evidence>
<name>A0ABM7CHJ8_9FLAO</name>
<gene>
    <name evidence="1" type="ORF">D6200_12260</name>
</gene>
<organism evidence="1 2">
    <name type="scientific">Tenacibaculum mesophilum</name>
    <dbReference type="NCBI Taxonomy" id="104268"/>
    <lineage>
        <taxon>Bacteria</taxon>
        <taxon>Pseudomonadati</taxon>
        <taxon>Bacteroidota</taxon>
        <taxon>Flavobacteriia</taxon>
        <taxon>Flavobacteriales</taxon>
        <taxon>Flavobacteriaceae</taxon>
        <taxon>Tenacibaculum</taxon>
    </lineage>
</organism>
<protein>
    <submittedName>
        <fullName evidence="1">Uncharacterized protein</fullName>
    </submittedName>
</protein>
<dbReference type="Proteomes" id="UP000269693">
    <property type="component" value="Chromosome"/>
</dbReference>
<reference evidence="1 2" key="1">
    <citation type="submission" date="2018-09" db="EMBL/GenBank/DDBJ databases">
        <title>Insights into the microbiota of Asian seabass (Lates calcarifer) with tenacibaculosis symptoms and description of sp. nov. Tenacibaculum singaporense.</title>
        <authorList>
            <person name="Miyake S."/>
            <person name="Soh M."/>
            <person name="Azman M.N."/>
            <person name="Ngoh S.Y."/>
            <person name="Orban L."/>
            <person name="Seedorf H."/>
        </authorList>
    </citation>
    <scope>NUCLEOTIDE SEQUENCE [LARGE SCALE GENOMIC DNA]</scope>
    <source>
        <strain evidence="1 2">DSM 13764</strain>
    </source>
</reference>
<accession>A0ABM7CHJ8</accession>
<keyword evidence="2" id="KW-1185">Reference proteome</keyword>
<sequence length="322" mass="37238">MNTTKVIATRGGENILNKLYLTIDGKKNSISCDRVLNKQYNIRFIIEIVEEKLSYTDEILGDKLVDSSLGEFLIKPDSEIILSNEDSSFNNKLNFNLAFDKECFVGVKIYESNPINSHGALEVIPVPTDIINVYVYFSETKKINEKTDDIQYVFDGYNHLGFFLVDLPRMKKVIELEYGKKELDLVVEFSTSELIDKLFEEEIIMIVWGINPYTYPIYSSEYSKLIKPLLGEEFKQEGIFNIDEKINELSIVPGYELSTWPKFLEKEWPKIKLQGKGKKTYLKPFCLKNDDSETVITSFLVYREEGTLEKNEPLLNVDLLYS</sequence>
<evidence type="ECO:0000313" key="1">
    <source>
        <dbReference type="EMBL" id="AZJ33292.1"/>
    </source>
</evidence>
<dbReference type="EMBL" id="CP032544">
    <property type="protein sequence ID" value="AZJ33292.1"/>
    <property type="molecule type" value="Genomic_DNA"/>
</dbReference>